<name>A0A7K4NSH0_9ARCH</name>
<proteinExistence type="predicted"/>
<organism evidence="1 2">
    <name type="scientific">Marine Group I thaumarchaeote</name>
    <dbReference type="NCBI Taxonomy" id="2511932"/>
    <lineage>
        <taxon>Archaea</taxon>
        <taxon>Nitrososphaerota</taxon>
        <taxon>Marine Group I</taxon>
    </lineage>
</organism>
<reference evidence="1 2" key="1">
    <citation type="journal article" date="2019" name="Environ. Microbiol.">
        <title>Genomics insights into ecotype formation of ammonia-oxidizing archaea in the deep ocean.</title>
        <authorList>
            <person name="Wang Y."/>
            <person name="Huang J.M."/>
            <person name="Cui G.J."/>
            <person name="Nunoura T."/>
            <person name="Takaki Y."/>
            <person name="Li W.L."/>
            <person name="Li J."/>
            <person name="Gao Z.M."/>
            <person name="Takai K."/>
            <person name="Zhang A.Q."/>
            <person name="Stepanauskas R."/>
        </authorList>
    </citation>
    <scope>NUCLEOTIDE SEQUENCE [LARGE SCALE GENOMIC DNA]</scope>
    <source>
        <strain evidence="1 2">G13</strain>
    </source>
</reference>
<evidence type="ECO:0000313" key="2">
    <source>
        <dbReference type="Proteomes" id="UP000534207"/>
    </source>
</evidence>
<dbReference type="Proteomes" id="UP000534207">
    <property type="component" value="Unassembled WGS sequence"/>
</dbReference>
<sequence length="163" mass="18725">MGKCENCGGNVSRLGEYKKPSGKKAHTTNTISEQGYIEMLRKELGPNSLVFSTGKVVGVPDIVSFSRGRIKFYEIKPGYPTSVHDVTSPFLKPTQEDWIKQNCLKKKIAAYIVFYYRKRGKLGSETWIYHDVKLTKKNLKKYSQSSSADSRWNTMKKIESWWD</sequence>
<protein>
    <submittedName>
        <fullName evidence="1">Uncharacterized protein</fullName>
    </submittedName>
</protein>
<comment type="caution">
    <text evidence="1">The sequence shown here is derived from an EMBL/GenBank/DDBJ whole genome shotgun (WGS) entry which is preliminary data.</text>
</comment>
<gene>
    <name evidence="1" type="ORF">HX827_01455</name>
</gene>
<accession>A0A7K4NSH0</accession>
<dbReference type="AlphaFoldDB" id="A0A7K4NSH0"/>
<evidence type="ECO:0000313" key="1">
    <source>
        <dbReference type="EMBL" id="NWK05994.1"/>
    </source>
</evidence>
<dbReference type="EMBL" id="JACASW010000002">
    <property type="protein sequence ID" value="NWK05994.1"/>
    <property type="molecule type" value="Genomic_DNA"/>
</dbReference>